<sequence length="191" mass="21454">MFERQGDFLSVNHDWRLELLPLMLEMPFFPPGEFFKGIKYGAVGSQVAEALSSMVFHRIAELDADLSGTALSVPCTLDNKGPLEPKRPIQAEDLDFMRRVSTILMVYEAFTLARPSEEPLGLPNHEKLTEGHLFFYFMCLHRCGTDDARSTCNLPSIVFGRFADTFQCQKAAHLSTGHQCSLFDASARSLM</sequence>
<dbReference type="Proteomes" id="UP000821853">
    <property type="component" value="Chromosome 2"/>
</dbReference>
<proteinExistence type="predicted"/>
<accession>A0A9J6FYQ9</accession>
<evidence type="ECO:0000313" key="1">
    <source>
        <dbReference type="EMBL" id="KAH9368205.1"/>
    </source>
</evidence>
<comment type="caution">
    <text evidence="1">The sequence shown here is derived from an EMBL/GenBank/DDBJ whole genome shotgun (WGS) entry which is preliminary data.</text>
</comment>
<dbReference type="VEuPathDB" id="VectorBase:HLOH_059775"/>
<protein>
    <submittedName>
        <fullName evidence="1">Uncharacterized protein</fullName>
    </submittedName>
</protein>
<name>A0A9J6FYQ9_HAELO</name>
<dbReference type="OrthoDB" id="10542568at2759"/>
<dbReference type="EMBL" id="JABSTR010000004">
    <property type="protein sequence ID" value="KAH9368205.1"/>
    <property type="molecule type" value="Genomic_DNA"/>
</dbReference>
<evidence type="ECO:0000313" key="2">
    <source>
        <dbReference type="Proteomes" id="UP000821853"/>
    </source>
</evidence>
<reference evidence="1 2" key="1">
    <citation type="journal article" date="2020" name="Cell">
        <title>Large-Scale Comparative Analyses of Tick Genomes Elucidate Their Genetic Diversity and Vector Capacities.</title>
        <authorList>
            <consortium name="Tick Genome and Microbiome Consortium (TIGMIC)"/>
            <person name="Jia N."/>
            <person name="Wang J."/>
            <person name="Shi W."/>
            <person name="Du L."/>
            <person name="Sun Y."/>
            <person name="Zhan W."/>
            <person name="Jiang J.F."/>
            <person name="Wang Q."/>
            <person name="Zhang B."/>
            <person name="Ji P."/>
            <person name="Bell-Sakyi L."/>
            <person name="Cui X.M."/>
            <person name="Yuan T.T."/>
            <person name="Jiang B.G."/>
            <person name="Yang W.F."/>
            <person name="Lam T.T."/>
            <person name="Chang Q.C."/>
            <person name="Ding S.J."/>
            <person name="Wang X.J."/>
            <person name="Zhu J.G."/>
            <person name="Ruan X.D."/>
            <person name="Zhao L."/>
            <person name="Wei J.T."/>
            <person name="Ye R.Z."/>
            <person name="Que T.C."/>
            <person name="Du C.H."/>
            <person name="Zhou Y.H."/>
            <person name="Cheng J.X."/>
            <person name="Dai P.F."/>
            <person name="Guo W.B."/>
            <person name="Han X.H."/>
            <person name="Huang E.J."/>
            <person name="Li L.F."/>
            <person name="Wei W."/>
            <person name="Gao Y.C."/>
            <person name="Liu J.Z."/>
            <person name="Shao H.Z."/>
            <person name="Wang X."/>
            <person name="Wang C.C."/>
            <person name="Yang T.C."/>
            <person name="Huo Q.B."/>
            <person name="Li W."/>
            <person name="Chen H.Y."/>
            <person name="Chen S.E."/>
            <person name="Zhou L.G."/>
            <person name="Ni X.B."/>
            <person name="Tian J.H."/>
            <person name="Sheng Y."/>
            <person name="Liu T."/>
            <person name="Pan Y.S."/>
            <person name="Xia L.Y."/>
            <person name="Li J."/>
            <person name="Zhao F."/>
            <person name="Cao W.C."/>
        </authorList>
    </citation>
    <scope>NUCLEOTIDE SEQUENCE [LARGE SCALE GENOMIC DNA]</scope>
    <source>
        <strain evidence="1">HaeL-2018</strain>
    </source>
</reference>
<gene>
    <name evidence="1" type="ORF">HPB48_009554</name>
</gene>
<keyword evidence="2" id="KW-1185">Reference proteome</keyword>
<dbReference type="AlphaFoldDB" id="A0A9J6FYQ9"/>
<organism evidence="1 2">
    <name type="scientific">Haemaphysalis longicornis</name>
    <name type="common">Bush tick</name>
    <dbReference type="NCBI Taxonomy" id="44386"/>
    <lineage>
        <taxon>Eukaryota</taxon>
        <taxon>Metazoa</taxon>
        <taxon>Ecdysozoa</taxon>
        <taxon>Arthropoda</taxon>
        <taxon>Chelicerata</taxon>
        <taxon>Arachnida</taxon>
        <taxon>Acari</taxon>
        <taxon>Parasitiformes</taxon>
        <taxon>Ixodida</taxon>
        <taxon>Ixodoidea</taxon>
        <taxon>Ixodidae</taxon>
        <taxon>Haemaphysalinae</taxon>
        <taxon>Haemaphysalis</taxon>
    </lineage>
</organism>